<feature type="domain" description="Transglutaminase-like" evidence="2">
    <location>
        <begin position="154"/>
        <end position="218"/>
    </location>
</feature>
<evidence type="ECO:0000313" key="3">
    <source>
        <dbReference type="EMBL" id="MFC3120533.1"/>
    </source>
</evidence>
<sequence>MKYCIYRLLAFSFITVSAITSAQTPSFLSNIPISIDENVKLPLDSKISITLITAKPKKLSQTLSDNFDIEPLTVNEQSVQLPLTKTYVHDRKQSSKHLQDSFIVDYTEPSASAFTKEFKDKYKETYQLSDLERYVSEYITETTYIHGFNIASVVADTRSGDCTEHAVLLAALARSLSIPAKIVFGTAIVEESDNLNAYGHAWVEVYQNDHWQLLDAALYGAIGSKIYYLPANELTNEGPGYAFGIAEIVGLLPQALHIMK</sequence>
<keyword evidence="1" id="KW-0732">Signal</keyword>
<dbReference type="EMBL" id="JBHRSW010000005">
    <property type="protein sequence ID" value="MFC3120533.1"/>
    <property type="molecule type" value="Genomic_DNA"/>
</dbReference>
<evidence type="ECO:0000256" key="1">
    <source>
        <dbReference type="SAM" id="SignalP"/>
    </source>
</evidence>
<dbReference type="Gene3D" id="3.10.620.30">
    <property type="match status" value="1"/>
</dbReference>
<accession>A0ABV7FMR4</accession>
<dbReference type="PANTHER" id="PTHR33490">
    <property type="entry name" value="BLR5614 PROTEIN-RELATED"/>
    <property type="match status" value="1"/>
</dbReference>
<protein>
    <submittedName>
        <fullName evidence="3">Transglutaminase family protein</fullName>
    </submittedName>
</protein>
<dbReference type="InterPro" id="IPR002931">
    <property type="entry name" value="Transglutaminase-like"/>
</dbReference>
<dbReference type="InterPro" id="IPR038765">
    <property type="entry name" value="Papain-like_cys_pep_sf"/>
</dbReference>
<feature type="signal peptide" evidence="1">
    <location>
        <begin position="1"/>
        <end position="22"/>
    </location>
</feature>
<dbReference type="Pfam" id="PF01841">
    <property type="entry name" value="Transglut_core"/>
    <property type="match status" value="1"/>
</dbReference>
<keyword evidence="4" id="KW-1185">Reference proteome</keyword>
<comment type="caution">
    <text evidence="3">The sequence shown here is derived from an EMBL/GenBank/DDBJ whole genome shotgun (WGS) entry which is preliminary data.</text>
</comment>
<dbReference type="Proteomes" id="UP001595478">
    <property type="component" value="Unassembled WGS sequence"/>
</dbReference>
<proteinExistence type="predicted"/>
<evidence type="ECO:0000313" key="4">
    <source>
        <dbReference type="Proteomes" id="UP001595478"/>
    </source>
</evidence>
<dbReference type="SUPFAM" id="SSF54001">
    <property type="entry name" value="Cysteine proteinases"/>
    <property type="match status" value="1"/>
</dbReference>
<organism evidence="3 4">
    <name type="scientific">Agaribacter flavus</name>
    <dbReference type="NCBI Taxonomy" id="1902781"/>
    <lineage>
        <taxon>Bacteria</taxon>
        <taxon>Pseudomonadati</taxon>
        <taxon>Pseudomonadota</taxon>
        <taxon>Gammaproteobacteria</taxon>
        <taxon>Alteromonadales</taxon>
        <taxon>Alteromonadaceae</taxon>
        <taxon>Agaribacter</taxon>
    </lineage>
</organism>
<dbReference type="RefSeq" id="WP_376918672.1">
    <property type="nucleotide sequence ID" value="NZ_JBHRSW010000005.1"/>
</dbReference>
<dbReference type="SMART" id="SM00460">
    <property type="entry name" value="TGc"/>
    <property type="match status" value="1"/>
</dbReference>
<name>A0ABV7FMR4_9ALTE</name>
<reference evidence="4" key="1">
    <citation type="journal article" date="2019" name="Int. J. Syst. Evol. Microbiol.">
        <title>The Global Catalogue of Microorganisms (GCM) 10K type strain sequencing project: providing services to taxonomists for standard genome sequencing and annotation.</title>
        <authorList>
            <consortium name="The Broad Institute Genomics Platform"/>
            <consortium name="The Broad Institute Genome Sequencing Center for Infectious Disease"/>
            <person name="Wu L."/>
            <person name="Ma J."/>
        </authorList>
    </citation>
    <scope>NUCLEOTIDE SEQUENCE [LARGE SCALE GENOMIC DNA]</scope>
    <source>
        <strain evidence="4">KCTC 52473</strain>
    </source>
</reference>
<gene>
    <name evidence="3" type="ORF">ACFOHL_02760</name>
</gene>
<evidence type="ECO:0000259" key="2">
    <source>
        <dbReference type="SMART" id="SM00460"/>
    </source>
</evidence>
<feature type="chain" id="PRO_5045966172" evidence="1">
    <location>
        <begin position="23"/>
        <end position="260"/>
    </location>
</feature>